<organism evidence="1 2">
    <name type="scientific">Gigaspora margarita</name>
    <dbReference type="NCBI Taxonomy" id="4874"/>
    <lineage>
        <taxon>Eukaryota</taxon>
        <taxon>Fungi</taxon>
        <taxon>Fungi incertae sedis</taxon>
        <taxon>Mucoromycota</taxon>
        <taxon>Glomeromycotina</taxon>
        <taxon>Glomeromycetes</taxon>
        <taxon>Diversisporales</taxon>
        <taxon>Gigasporaceae</taxon>
        <taxon>Gigaspora</taxon>
    </lineage>
</organism>
<comment type="caution">
    <text evidence="1">The sequence shown here is derived from an EMBL/GenBank/DDBJ whole genome shotgun (WGS) entry which is preliminary data.</text>
</comment>
<dbReference type="EMBL" id="CAJVQB010004832">
    <property type="protein sequence ID" value="CAG8646863.1"/>
    <property type="molecule type" value="Genomic_DNA"/>
</dbReference>
<sequence length="422" mass="48937">MPRQIRKQLRNYFVIGFVLFRGNIQDFIKLFFAKIKNLEQGFVLHLNGIDYWITGRLGVFTADLPQGNNISGILRHNAYQGCRTYKLTKDQLTSLSFDIYYHDQEFQLINRQTSKNAKSRLCSQFGLRFLPGPLDSILHNHHLHIPQEAYHAIAEKNLPNLHISCHLVDYARQYATCVNSAIGTKEMVHRIFKAIVPHTNKHNLELVLLQQINTLQTLRHLVNGGLDDRMPHYSTRSIFMLLIIAPRLHSLLSGWCINDYNLSMHYSNDIFNQSQIEDDSDEVTNFVLFGCSEVKLVLKWNRNQIEVTGFTSTNIESNGLLKDLMETYSLYYSFDQALLEIRVHFYENVSYTISKSDEDYQNVKLKVGEIVEATLFGESEQTFECSNKWDSLLDCPIYHIQHSCNNPLNQFLSSTINELDDR</sequence>
<gene>
    <name evidence="1" type="ORF">GMARGA_LOCUS9143</name>
</gene>
<accession>A0ABN7UPJ7</accession>
<evidence type="ECO:0000313" key="1">
    <source>
        <dbReference type="EMBL" id="CAG8646863.1"/>
    </source>
</evidence>
<dbReference type="Proteomes" id="UP000789901">
    <property type="component" value="Unassembled WGS sequence"/>
</dbReference>
<protein>
    <submittedName>
        <fullName evidence="1">20092_t:CDS:1</fullName>
    </submittedName>
</protein>
<name>A0ABN7UPJ7_GIGMA</name>
<keyword evidence="2" id="KW-1185">Reference proteome</keyword>
<proteinExistence type="predicted"/>
<reference evidence="1 2" key="1">
    <citation type="submission" date="2021-06" db="EMBL/GenBank/DDBJ databases">
        <authorList>
            <person name="Kallberg Y."/>
            <person name="Tangrot J."/>
            <person name="Rosling A."/>
        </authorList>
    </citation>
    <scope>NUCLEOTIDE SEQUENCE [LARGE SCALE GENOMIC DNA]</scope>
    <source>
        <strain evidence="1 2">120-4 pot B 10/14</strain>
    </source>
</reference>
<evidence type="ECO:0000313" key="2">
    <source>
        <dbReference type="Proteomes" id="UP000789901"/>
    </source>
</evidence>